<sequence length="126" mass="14702">MTQLRKLTEQEAYFYLDFVSFRIFGWNIVDRIKHHPNSNACKAVDKRFRDLIGNQPSVNEFINAAMNGEPVHLLWPPEMQDEVKRAITSVVPRAVNEPTSDEFIQGMHEDGRTDWVIPDFIKELRS</sequence>
<gene>
    <name evidence="1" type="ORF">CPT34_27815</name>
</gene>
<dbReference type="AlphaFoldDB" id="A0A2A5KLJ2"/>
<evidence type="ECO:0000313" key="1">
    <source>
        <dbReference type="EMBL" id="PCK77875.1"/>
    </source>
</evidence>
<name>A0A2A5KLJ2_9HYPH</name>
<keyword evidence="2" id="KW-1185">Reference proteome</keyword>
<proteinExistence type="predicted"/>
<dbReference type="Proteomes" id="UP000218807">
    <property type="component" value="Unassembled WGS sequence"/>
</dbReference>
<protein>
    <submittedName>
        <fullName evidence="1">Uncharacterized protein</fullName>
    </submittedName>
</protein>
<dbReference type="EMBL" id="NXDM01000035">
    <property type="protein sequence ID" value="PCK77875.1"/>
    <property type="molecule type" value="Genomic_DNA"/>
</dbReference>
<accession>A0A2A5KLJ2</accession>
<evidence type="ECO:0000313" key="2">
    <source>
        <dbReference type="Proteomes" id="UP000218807"/>
    </source>
</evidence>
<dbReference type="RefSeq" id="WP_096764621.1">
    <property type="nucleotide sequence ID" value="NZ_NXDM01000035.1"/>
</dbReference>
<organism evidence="1 2">
    <name type="scientific">Rhizobium sophoriradicis</name>
    <dbReference type="NCBI Taxonomy" id="1535245"/>
    <lineage>
        <taxon>Bacteria</taxon>
        <taxon>Pseudomonadati</taxon>
        <taxon>Pseudomonadota</taxon>
        <taxon>Alphaproteobacteria</taxon>
        <taxon>Hyphomicrobiales</taxon>
        <taxon>Rhizobiaceae</taxon>
        <taxon>Rhizobium/Agrobacterium group</taxon>
        <taxon>Rhizobium</taxon>
    </lineage>
</organism>
<comment type="caution">
    <text evidence="1">The sequence shown here is derived from an EMBL/GenBank/DDBJ whole genome shotgun (WGS) entry which is preliminary data.</text>
</comment>
<reference evidence="1 2" key="1">
    <citation type="submission" date="2017-09" db="EMBL/GenBank/DDBJ databases">
        <title>Comparative genomics of rhizobia isolated from Phaseolus vulgaris in China.</title>
        <authorList>
            <person name="Tong W."/>
        </authorList>
    </citation>
    <scope>NUCLEOTIDE SEQUENCE [LARGE SCALE GENOMIC DNA]</scope>
    <source>
        <strain evidence="1 2">L101</strain>
    </source>
</reference>